<dbReference type="EMBL" id="QDKL01000004">
    <property type="protein sequence ID" value="RZF20381.1"/>
    <property type="molecule type" value="Genomic_DNA"/>
</dbReference>
<protein>
    <submittedName>
        <fullName evidence="7">MarR family transcriptional regulator</fullName>
    </submittedName>
</protein>
<dbReference type="PANTHER" id="PTHR33164">
    <property type="entry name" value="TRANSCRIPTIONAL REGULATOR, MARR FAMILY"/>
    <property type="match status" value="1"/>
</dbReference>
<evidence type="ECO:0000313" key="7">
    <source>
        <dbReference type="EMBL" id="RZF20381.1"/>
    </source>
</evidence>
<name>A0ABY0IBN7_9BACT</name>
<organism evidence="7 8">
    <name type="scientific">Halobacteriovorax vibrionivorans</name>
    <dbReference type="NCBI Taxonomy" id="2152716"/>
    <lineage>
        <taxon>Bacteria</taxon>
        <taxon>Pseudomonadati</taxon>
        <taxon>Bdellovibrionota</taxon>
        <taxon>Bacteriovoracia</taxon>
        <taxon>Bacteriovoracales</taxon>
        <taxon>Halobacteriovoraceae</taxon>
        <taxon>Halobacteriovorax</taxon>
    </lineage>
</organism>
<sequence length="145" mass="17079">MSDEILYIENQVCFSLYRLSKLITSQYRPYLEEINLTYPQYLVMLVLWEDERVNMSELGDKLSLDTGTLSPLVKRLIEKKLVEKKRCEEDERIVYITTTTQGKKLKKKAKSIPQKLLCSKEIDISEIQKLKAEADKVYNLWSTHE</sequence>
<dbReference type="InterPro" id="IPR000835">
    <property type="entry name" value="HTH_MarR-typ"/>
</dbReference>
<evidence type="ECO:0000256" key="3">
    <source>
        <dbReference type="ARBA" id="ARBA00023015"/>
    </source>
</evidence>
<dbReference type="InterPro" id="IPR036390">
    <property type="entry name" value="WH_DNA-bd_sf"/>
</dbReference>
<evidence type="ECO:0000313" key="8">
    <source>
        <dbReference type="Proteomes" id="UP000443582"/>
    </source>
</evidence>
<feature type="domain" description="HTH marR-type" evidence="6">
    <location>
        <begin position="9"/>
        <end position="139"/>
    </location>
</feature>
<dbReference type="InterPro" id="IPR039422">
    <property type="entry name" value="MarR/SlyA-like"/>
</dbReference>
<dbReference type="PANTHER" id="PTHR33164:SF5">
    <property type="entry name" value="ORGANIC HYDROPEROXIDE RESISTANCE TRANSCRIPTIONAL REGULATOR"/>
    <property type="match status" value="1"/>
</dbReference>
<dbReference type="SUPFAM" id="SSF46785">
    <property type="entry name" value="Winged helix' DNA-binding domain"/>
    <property type="match status" value="1"/>
</dbReference>
<keyword evidence="4" id="KW-0238">DNA-binding</keyword>
<gene>
    <name evidence="7" type="ORF">DAY19_14555</name>
</gene>
<dbReference type="SMART" id="SM00347">
    <property type="entry name" value="HTH_MARR"/>
    <property type="match status" value="1"/>
</dbReference>
<dbReference type="InterPro" id="IPR036388">
    <property type="entry name" value="WH-like_DNA-bd_sf"/>
</dbReference>
<dbReference type="Pfam" id="PF22381">
    <property type="entry name" value="Staph_reg_Sar_Rot"/>
    <property type="match status" value="1"/>
</dbReference>
<proteinExistence type="predicted"/>
<keyword evidence="3" id="KW-0805">Transcription regulation</keyword>
<dbReference type="PROSITE" id="PS50995">
    <property type="entry name" value="HTH_MARR_2"/>
    <property type="match status" value="1"/>
</dbReference>
<reference evidence="8" key="1">
    <citation type="journal article" date="2019" name="Int. J. Syst. Evol. Microbiol.">
        <title>Halobacteriovorax valvorus sp. nov., a novel prokaryotic predator isolated from coastal seawater of China.</title>
        <authorList>
            <person name="Chen M.-X."/>
        </authorList>
    </citation>
    <scope>NUCLEOTIDE SEQUENCE [LARGE SCALE GENOMIC DNA]</scope>
    <source>
        <strain evidence="8">BL9</strain>
    </source>
</reference>
<dbReference type="InterPro" id="IPR055166">
    <property type="entry name" value="Transc_reg_Sar_Rot_HTH"/>
</dbReference>
<keyword evidence="8" id="KW-1185">Reference proteome</keyword>
<dbReference type="Gene3D" id="1.10.10.10">
    <property type="entry name" value="Winged helix-like DNA-binding domain superfamily/Winged helix DNA-binding domain"/>
    <property type="match status" value="1"/>
</dbReference>
<evidence type="ECO:0000256" key="4">
    <source>
        <dbReference type="ARBA" id="ARBA00023125"/>
    </source>
</evidence>
<comment type="caution">
    <text evidence="7">The sequence shown here is derived from an EMBL/GenBank/DDBJ whole genome shotgun (WGS) entry which is preliminary data.</text>
</comment>
<evidence type="ECO:0000259" key="6">
    <source>
        <dbReference type="PROSITE" id="PS50995"/>
    </source>
</evidence>
<keyword evidence="2" id="KW-0963">Cytoplasm</keyword>
<keyword evidence="5" id="KW-0804">Transcription</keyword>
<evidence type="ECO:0000256" key="2">
    <source>
        <dbReference type="ARBA" id="ARBA00022490"/>
    </source>
</evidence>
<evidence type="ECO:0000256" key="5">
    <source>
        <dbReference type="ARBA" id="ARBA00023163"/>
    </source>
</evidence>
<evidence type="ECO:0000256" key="1">
    <source>
        <dbReference type="ARBA" id="ARBA00004496"/>
    </source>
</evidence>
<dbReference type="Proteomes" id="UP000443582">
    <property type="component" value="Unassembled WGS sequence"/>
</dbReference>
<dbReference type="RefSeq" id="WP_115363800.1">
    <property type="nucleotide sequence ID" value="NZ_QDKL01000004.1"/>
</dbReference>
<accession>A0ABY0IBN7</accession>
<comment type="subcellular location">
    <subcellularLocation>
        <location evidence="1">Cytoplasm</location>
    </subcellularLocation>
</comment>